<evidence type="ECO:0000313" key="13">
    <source>
        <dbReference type="EMBL" id="EEQ33392.1"/>
    </source>
</evidence>
<evidence type="ECO:0000256" key="9">
    <source>
        <dbReference type="PROSITE-ProRule" id="PRU00205"/>
    </source>
</evidence>
<organism evidence="13 14">
    <name type="scientific">Arthroderma otae (strain ATCC MYA-4605 / CBS 113480)</name>
    <name type="common">Microsporum canis</name>
    <dbReference type="NCBI Taxonomy" id="554155"/>
    <lineage>
        <taxon>Eukaryota</taxon>
        <taxon>Fungi</taxon>
        <taxon>Dikarya</taxon>
        <taxon>Ascomycota</taxon>
        <taxon>Pezizomycotina</taxon>
        <taxon>Eurotiomycetes</taxon>
        <taxon>Eurotiomycetidae</taxon>
        <taxon>Onygenales</taxon>
        <taxon>Arthrodermataceae</taxon>
        <taxon>Microsporum</taxon>
    </lineage>
</organism>
<feature type="transmembrane region" description="Helical" evidence="11">
    <location>
        <begin position="299"/>
        <end position="316"/>
    </location>
</feature>
<dbReference type="Proteomes" id="UP000002035">
    <property type="component" value="Unassembled WGS sequence"/>
</dbReference>
<dbReference type="PANTHER" id="PTHR12560:SF11">
    <property type="entry name" value="CERAMIDE SYNTHASE LAC1-RELATED"/>
    <property type="match status" value="1"/>
</dbReference>
<reference evidence="14" key="1">
    <citation type="journal article" date="2012" name="MBio">
        <title>Comparative genome analysis of Trichophyton rubrum and related dermatophytes reveals candidate genes involved in infection.</title>
        <authorList>
            <person name="Martinez D.A."/>
            <person name="Oliver B.G."/>
            <person name="Graeser Y."/>
            <person name="Goldberg J.M."/>
            <person name="Li W."/>
            <person name="Martinez-Rossi N.M."/>
            <person name="Monod M."/>
            <person name="Shelest E."/>
            <person name="Barton R.C."/>
            <person name="Birch E."/>
            <person name="Brakhage A.A."/>
            <person name="Chen Z."/>
            <person name="Gurr S.J."/>
            <person name="Heiman D."/>
            <person name="Heitman J."/>
            <person name="Kosti I."/>
            <person name="Rossi A."/>
            <person name="Saif S."/>
            <person name="Samalova M."/>
            <person name="Saunders C.W."/>
            <person name="Shea T."/>
            <person name="Summerbell R.C."/>
            <person name="Xu J."/>
            <person name="Young S."/>
            <person name="Zeng Q."/>
            <person name="Birren B.W."/>
            <person name="Cuomo C.A."/>
            <person name="White T.C."/>
        </authorList>
    </citation>
    <scope>NUCLEOTIDE SEQUENCE [LARGE SCALE GENOMIC DNA]</scope>
    <source>
        <strain evidence="14">ATCC MYA-4605 / CBS 113480</strain>
    </source>
</reference>
<name>C5FU08_ARTOC</name>
<dbReference type="PANTHER" id="PTHR12560">
    <property type="entry name" value="LONGEVITY ASSURANCE FACTOR 1 LAG1"/>
    <property type="match status" value="1"/>
</dbReference>
<evidence type="ECO:0000256" key="10">
    <source>
        <dbReference type="SAM" id="MobiDB-lite"/>
    </source>
</evidence>
<dbReference type="RefSeq" id="XP_002844247.1">
    <property type="nucleotide sequence ID" value="XM_002844201.1"/>
</dbReference>
<feature type="transmembrane region" description="Helical" evidence="11">
    <location>
        <begin position="178"/>
        <end position="201"/>
    </location>
</feature>
<gene>
    <name evidence="13" type="ORF">MCYG_06211</name>
</gene>
<dbReference type="EMBL" id="DS995706">
    <property type="protein sequence ID" value="EEQ33392.1"/>
    <property type="molecule type" value="Genomic_DNA"/>
</dbReference>
<feature type="compositionally biased region" description="Basic and acidic residues" evidence="10">
    <location>
        <begin position="401"/>
        <end position="410"/>
    </location>
</feature>
<evidence type="ECO:0000313" key="14">
    <source>
        <dbReference type="Proteomes" id="UP000002035"/>
    </source>
</evidence>
<dbReference type="PIRSF" id="PIRSF005225">
    <property type="entry name" value="LAG1_LAC1"/>
    <property type="match status" value="1"/>
</dbReference>
<dbReference type="VEuPathDB" id="FungiDB:MCYG_06211"/>
<dbReference type="GO" id="GO:0050291">
    <property type="term" value="F:sphingosine N-acyltransferase activity"/>
    <property type="evidence" value="ECO:0007669"/>
    <property type="project" value="InterPro"/>
</dbReference>
<feature type="transmembrane region" description="Helical" evidence="11">
    <location>
        <begin position="354"/>
        <end position="379"/>
    </location>
</feature>
<dbReference type="OrthoDB" id="3053196at2759"/>
<evidence type="ECO:0000256" key="8">
    <source>
        <dbReference type="ARBA" id="ARBA00023180"/>
    </source>
</evidence>
<dbReference type="GO" id="GO:0046513">
    <property type="term" value="P:ceramide biosynthetic process"/>
    <property type="evidence" value="ECO:0007669"/>
    <property type="project" value="InterPro"/>
</dbReference>
<keyword evidence="14" id="KW-1185">Reference proteome</keyword>
<evidence type="ECO:0000256" key="6">
    <source>
        <dbReference type="ARBA" id="ARBA00022989"/>
    </source>
</evidence>
<dbReference type="InterPro" id="IPR016439">
    <property type="entry name" value="Lag1/Lac1-like"/>
</dbReference>
<evidence type="ECO:0000256" key="7">
    <source>
        <dbReference type="ARBA" id="ARBA00023136"/>
    </source>
</evidence>
<feature type="domain" description="TLC" evidence="12">
    <location>
        <begin position="167"/>
        <end position="383"/>
    </location>
</feature>
<evidence type="ECO:0000256" key="11">
    <source>
        <dbReference type="SAM" id="Phobius"/>
    </source>
</evidence>
<evidence type="ECO:0000256" key="1">
    <source>
        <dbReference type="ARBA" id="ARBA00004477"/>
    </source>
</evidence>
<dbReference type="eggNOG" id="KOG1607">
    <property type="taxonomic scope" value="Eukaryota"/>
</dbReference>
<dbReference type="OMA" id="THAAEFK"/>
<dbReference type="Pfam" id="PF03798">
    <property type="entry name" value="TRAM_LAG1_CLN8"/>
    <property type="match status" value="1"/>
</dbReference>
<protein>
    <submittedName>
        <fullName evidence="13">Sphingosine N-acyltransferase lac1</fullName>
    </submittedName>
</protein>
<evidence type="ECO:0000256" key="5">
    <source>
        <dbReference type="ARBA" id="ARBA00022824"/>
    </source>
</evidence>
<keyword evidence="5" id="KW-0256">Endoplasmic reticulum</keyword>
<evidence type="ECO:0000256" key="2">
    <source>
        <dbReference type="ARBA" id="ARBA00009808"/>
    </source>
</evidence>
<keyword evidence="7 9" id="KW-0472">Membrane</keyword>
<dbReference type="SMART" id="SM00724">
    <property type="entry name" value="TLC"/>
    <property type="match status" value="1"/>
</dbReference>
<dbReference type="InterPro" id="IPR006634">
    <property type="entry name" value="TLC-dom"/>
</dbReference>
<accession>C5FU08</accession>
<comment type="subcellular location">
    <subcellularLocation>
        <location evidence="1">Endoplasmic reticulum membrane</location>
        <topology evidence="1">Multi-pass membrane protein</topology>
    </subcellularLocation>
</comment>
<evidence type="ECO:0000256" key="3">
    <source>
        <dbReference type="ARBA" id="ARBA00022679"/>
    </source>
</evidence>
<feature type="transmembrane region" description="Helical" evidence="11">
    <location>
        <begin position="221"/>
        <end position="240"/>
    </location>
</feature>
<evidence type="ECO:0000256" key="4">
    <source>
        <dbReference type="ARBA" id="ARBA00022692"/>
    </source>
</evidence>
<keyword evidence="3 13" id="KW-0808">Transferase</keyword>
<comment type="similarity">
    <text evidence="2">Belongs to the sphingosine N-acyltransferase family.</text>
</comment>
<keyword evidence="4 9" id="KW-0812">Transmembrane</keyword>
<feature type="transmembrane region" description="Helical" evidence="11">
    <location>
        <begin position="252"/>
        <end position="279"/>
    </location>
</feature>
<feature type="transmembrane region" description="Helical" evidence="11">
    <location>
        <begin position="128"/>
        <end position="145"/>
    </location>
</feature>
<feature type="transmembrane region" description="Helical" evidence="11">
    <location>
        <begin position="79"/>
        <end position="96"/>
    </location>
</feature>
<keyword evidence="13" id="KW-0012">Acyltransferase</keyword>
<dbReference type="STRING" id="554155.C5FU08"/>
<keyword evidence="6 11" id="KW-1133">Transmembrane helix</keyword>
<dbReference type="AlphaFoldDB" id="C5FU08"/>
<evidence type="ECO:0000259" key="12">
    <source>
        <dbReference type="PROSITE" id="PS50922"/>
    </source>
</evidence>
<feature type="region of interest" description="Disordered" evidence="10">
    <location>
        <begin position="389"/>
        <end position="430"/>
    </location>
</feature>
<proteinExistence type="inferred from homology"/>
<dbReference type="HOGENOM" id="CLU_028277_4_0_1"/>
<dbReference type="PROSITE" id="PS50922">
    <property type="entry name" value="TLC"/>
    <property type="match status" value="1"/>
</dbReference>
<keyword evidence="8" id="KW-0325">Glycoprotein</keyword>
<dbReference type="GeneID" id="9222486"/>
<dbReference type="GO" id="GO:0005789">
    <property type="term" value="C:endoplasmic reticulum membrane"/>
    <property type="evidence" value="ECO:0007669"/>
    <property type="project" value="UniProtKB-SubCell"/>
</dbReference>
<sequence length="430" mass="49620">MDAPPSTLFHIPTSRISSVTTSNGITRRRRTITGVSSGHILQTIEERKLSRLRNNNNYSNNNNTPSFLHRCKQVVSRHTWTVPLVPMLAILSLYAVNPTESNVFHRFIFLSYKQQQTDPVQPVQYGKGLWDIAFVTFYTIVLSVAREFIMQELLRPLAIFCGLKSRGKRLRFMEQTYTAIYFGIIGPSGLYVMSTTPVWYFNTRGMYEFSPHLTHDAGFKFYYLFQAAYWAQQAVVMLLGMEKRRKDFRELVTHHVVTLALIALSYRFHFTYVGIAVYITHDISDFFLASSKALNYIDSPLVGPFVGATISMWIYLRNYLNLRIIFSLFNEFDNIGPTELNWEKEQFKCTYTKFCFLVLLVALQSLNLFWLFLLVRIAYRFVVHNVAKDERSEAEESELEEMAKKAKEARSSNLLNGSAAKPPASRESPS</sequence>